<dbReference type="GO" id="GO:0008270">
    <property type="term" value="F:zinc ion binding"/>
    <property type="evidence" value="ECO:0007669"/>
    <property type="project" value="UniProtKB-KW"/>
</dbReference>
<feature type="site" description="Interaction with DNA substrate" evidence="11">
    <location>
        <position position="284"/>
    </location>
</feature>
<dbReference type="InterPro" id="IPR020848">
    <property type="entry name" value="AP_endonuclease_F1_CS"/>
</dbReference>
<dbReference type="GO" id="GO:0008081">
    <property type="term" value="F:phosphoric diester hydrolase activity"/>
    <property type="evidence" value="ECO:0007669"/>
    <property type="project" value="TreeGrafter"/>
</dbReference>
<feature type="domain" description="GRF-type" evidence="15">
    <location>
        <begin position="412"/>
        <end position="473"/>
    </location>
</feature>
<dbReference type="InterPro" id="IPR004808">
    <property type="entry name" value="AP_endonuc_1"/>
</dbReference>
<feature type="binding site" evidence="10">
    <location>
        <position position="7"/>
    </location>
    <ligand>
        <name>Mg(2+)</name>
        <dbReference type="ChEBI" id="CHEBI:18420"/>
        <label>1</label>
    </ligand>
</feature>
<feature type="active site" description="Proton acceptor" evidence="9">
    <location>
        <position position="284"/>
    </location>
</feature>
<evidence type="ECO:0000256" key="3">
    <source>
        <dbReference type="ARBA" id="ARBA00022723"/>
    </source>
</evidence>
<feature type="active site" evidence="9">
    <location>
        <position position="140"/>
    </location>
</feature>
<dbReference type="GO" id="GO:0008311">
    <property type="term" value="F:double-stranded DNA 3'-5' DNA exonuclease activity"/>
    <property type="evidence" value="ECO:0007669"/>
    <property type="project" value="TreeGrafter"/>
</dbReference>
<feature type="binding site" evidence="10">
    <location>
        <position position="181"/>
    </location>
    <ligand>
        <name>Mg(2+)</name>
        <dbReference type="ChEBI" id="CHEBI:18420"/>
        <label>1</label>
    </ligand>
</feature>
<evidence type="ECO:0000256" key="4">
    <source>
        <dbReference type="ARBA" id="ARBA00022771"/>
    </source>
</evidence>
<accession>A0AAF0F2V4</accession>
<keyword evidence="16" id="KW-0456">Lyase</keyword>
<reference evidence="16" key="1">
    <citation type="submission" date="2023-03" db="EMBL/GenBank/DDBJ databases">
        <title>Mating type loci evolution in Malassezia.</title>
        <authorList>
            <person name="Coelho M.A."/>
        </authorList>
    </citation>
    <scope>NUCLEOTIDE SEQUENCE</scope>
    <source>
        <strain evidence="16">CBS 9431</strain>
    </source>
</reference>
<organism evidence="16 17">
    <name type="scientific">Malassezia japonica</name>
    <dbReference type="NCBI Taxonomy" id="223818"/>
    <lineage>
        <taxon>Eukaryota</taxon>
        <taxon>Fungi</taxon>
        <taxon>Dikarya</taxon>
        <taxon>Basidiomycota</taxon>
        <taxon>Ustilaginomycotina</taxon>
        <taxon>Malasseziomycetes</taxon>
        <taxon>Malasseziales</taxon>
        <taxon>Malasseziaceae</taxon>
        <taxon>Malassezia</taxon>
    </lineage>
</organism>
<dbReference type="GO" id="GO:0006284">
    <property type="term" value="P:base-excision repair"/>
    <property type="evidence" value="ECO:0007669"/>
    <property type="project" value="TreeGrafter"/>
</dbReference>
<dbReference type="RefSeq" id="XP_060120150.1">
    <property type="nucleotide sequence ID" value="XM_060264167.1"/>
</dbReference>
<dbReference type="GO" id="GO:0005634">
    <property type="term" value="C:nucleus"/>
    <property type="evidence" value="ECO:0007669"/>
    <property type="project" value="TreeGrafter"/>
</dbReference>
<gene>
    <name evidence="16" type="primary">APN2</name>
    <name evidence="16" type="ORF">MJAP1_000195</name>
</gene>
<feature type="binding site" evidence="10">
    <location>
        <position position="284"/>
    </location>
    <ligand>
        <name>Mg(2+)</name>
        <dbReference type="ChEBI" id="CHEBI:18420"/>
        <label>1</label>
    </ligand>
</feature>
<keyword evidence="8" id="KW-0539">Nucleus</keyword>
<keyword evidence="5" id="KW-0378">Hydrolase</keyword>
<keyword evidence="10" id="KW-0464">Manganese</keyword>
<evidence type="ECO:0000256" key="5">
    <source>
        <dbReference type="ARBA" id="ARBA00022801"/>
    </source>
</evidence>
<feature type="site" description="Important for catalytic activity" evidence="11">
    <location>
        <position position="258"/>
    </location>
</feature>
<feature type="binding site" evidence="10">
    <location>
        <position position="179"/>
    </location>
    <ligand>
        <name>Mg(2+)</name>
        <dbReference type="ChEBI" id="CHEBI:18420"/>
        <label>1</label>
    </ligand>
</feature>
<feature type="active site" description="Proton donor/acceptor" evidence="9">
    <location>
        <position position="179"/>
    </location>
</feature>
<evidence type="ECO:0000313" key="17">
    <source>
        <dbReference type="Proteomes" id="UP001217754"/>
    </source>
</evidence>
<sequence length="480" mass="53987">MRVVCWNVNGLRTLKGFQPWYKLASWEACLEELGADIACFQEVKMTRKQLQYSMCVMDKYEAFYDLHPLRGYAGTATYVRKDICIPVEAQMGITGVGQRRIGGEAEATCASLSPDLYAALDAEGRSVVLDCGLFVLINVYAPNETGPERVEYKMAFYHALEERVRQLIDQGREVIVVGDMNAVVHPQDHCEGAQLVGEQEQAEFMQHPARQWIRALLAKDTGLLIDITRARQPDRKKMYTCWNTLIDARPANYGTRLDYTLISPGLLPWVVHADIQPEIYGSDHCPVFLELKDTIETDKGVERLVDRMHGLQGTSPGTVPRLAASELDEFSARKQPKLAAMFGAQRPAQPSLTSFFGAKEPKRPKSPSPPPKESQEAKRQRLAMLTPMPSDRQPEAAAQWNTLFTPQPPPLCTMHREPAKSWIVNKPGVNQGRKFWLCSRPVGPGYEGNKSSRAQDGPSLAYRCDYFAWDSDVKKKRPKD</sequence>
<evidence type="ECO:0000256" key="8">
    <source>
        <dbReference type="ARBA" id="ARBA00023242"/>
    </source>
</evidence>
<dbReference type="GO" id="GO:0016829">
    <property type="term" value="F:lyase activity"/>
    <property type="evidence" value="ECO:0007669"/>
    <property type="project" value="UniProtKB-KW"/>
</dbReference>
<dbReference type="CDD" id="cd09088">
    <property type="entry name" value="Ape2-like_AP-endo"/>
    <property type="match status" value="1"/>
</dbReference>
<evidence type="ECO:0000256" key="7">
    <source>
        <dbReference type="ARBA" id="ARBA00022842"/>
    </source>
</evidence>
<evidence type="ECO:0000313" key="16">
    <source>
        <dbReference type="EMBL" id="WFD37253.1"/>
    </source>
</evidence>
<name>A0AAF0F2V4_9BASI</name>
<comment type="cofactor">
    <cofactor evidence="1">
        <name>Mn(2+)</name>
        <dbReference type="ChEBI" id="CHEBI:29035"/>
    </cofactor>
</comment>
<evidence type="ECO:0000256" key="14">
    <source>
        <dbReference type="SAM" id="MobiDB-lite"/>
    </source>
</evidence>
<dbReference type="PANTHER" id="PTHR22748">
    <property type="entry name" value="AP ENDONUCLEASE"/>
    <property type="match status" value="1"/>
</dbReference>
<dbReference type="NCBIfam" id="TIGR00633">
    <property type="entry name" value="xth"/>
    <property type="match status" value="1"/>
</dbReference>
<dbReference type="PROSITE" id="PS51999">
    <property type="entry name" value="ZF_GRF"/>
    <property type="match status" value="1"/>
</dbReference>
<evidence type="ECO:0000256" key="2">
    <source>
        <dbReference type="ARBA" id="ARBA00007092"/>
    </source>
</evidence>
<dbReference type="EC" id="3.1.-.-" evidence="13"/>
<dbReference type="Pfam" id="PF03372">
    <property type="entry name" value="Exo_endo_phos"/>
    <property type="match status" value="1"/>
</dbReference>
<feature type="binding site" evidence="10">
    <location>
        <position position="42"/>
    </location>
    <ligand>
        <name>Mg(2+)</name>
        <dbReference type="ChEBI" id="CHEBI:18420"/>
        <label>1</label>
    </ligand>
</feature>
<dbReference type="GO" id="GO:0003677">
    <property type="term" value="F:DNA binding"/>
    <property type="evidence" value="ECO:0007669"/>
    <property type="project" value="InterPro"/>
</dbReference>
<comment type="cofactor">
    <cofactor evidence="10 13">
        <name>Mg(2+)</name>
        <dbReference type="ChEBI" id="CHEBI:18420"/>
    </cofactor>
    <cofactor evidence="10 13">
        <name>Mn(2+)</name>
        <dbReference type="ChEBI" id="CHEBI:29035"/>
    </cofactor>
    <text evidence="10 13">Probably binds two magnesium or manganese ions per subunit.</text>
</comment>
<evidence type="ECO:0000256" key="12">
    <source>
        <dbReference type="PROSITE-ProRule" id="PRU01343"/>
    </source>
</evidence>
<comment type="similarity">
    <text evidence="2 13">Belongs to the DNA repair enzymes AP/ExoA family.</text>
</comment>
<feature type="site" description="Transition state stabilizer" evidence="11">
    <location>
        <position position="181"/>
    </location>
</feature>
<dbReference type="GeneID" id="85223844"/>
<evidence type="ECO:0000256" key="1">
    <source>
        <dbReference type="ARBA" id="ARBA00001936"/>
    </source>
</evidence>
<protein>
    <recommendedName>
        <fullName evidence="13">DNA-(apurinic or apyrimidinic site) endonuclease</fullName>
        <ecNumber evidence="13">3.1.-.-</ecNumber>
    </recommendedName>
</protein>
<keyword evidence="17" id="KW-1185">Reference proteome</keyword>
<proteinExistence type="inferred from homology"/>
<evidence type="ECO:0000256" key="9">
    <source>
        <dbReference type="PIRSR" id="PIRSR604808-1"/>
    </source>
</evidence>
<dbReference type="Gene3D" id="3.60.10.10">
    <property type="entry name" value="Endonuclease/exonuclease/phosphatase"/>
    <property type="match status" value="1"/>
</dbReference>
<dbReference type="PANTHER" id="PTHR22748:SF4">
    <property type="entry name" value="DNA-(APURINIC OR APYRIMIDINIC SITE) ENDONUCLEASE 2"/>
    <property type="match status" value="1"/>
</dbReference>
<dbReference type="Proteomes" id="UP001217754">
    <property type="component" value="Chromosome 1"/>
</dbReference>
<keyword evidence="6" id="KW-0862">Zinc</keyword>
<dbReference type="InterPro" id="IPR005135">
    <property type="entry name" value="Endo/exonuclease/phosphatase"/>
</dbReference>
<dbReference type="SUPFAM" id="SSF56219">
    <property type="entry name" value="DNase I-like"/>
    <property type="match status" value="1"/>
</dbReference>
<dbReference type="EMBL" id="CP119958">
    <property type="protein sequence ID" value="WFD37253.1"/>
    <property type="molecule type" value="Genomic_DNA"/>
</dbReference>
<keyword evidence="4 12" id="KW-0863">Zinc-finger</keyword>
<evidence type="ECO:0000256" key="13">
    <source>
        <dbReference type="RuleBase" id="RU362131"/>
    </source>
</evidence>
<dbReference type="PROSITE" id="PS51435">
    <property type="entry name" value="AP_NUCLEASE_F1_4"/>
    <property type="match status" value="1"/>
</dbReference>
<keyword evidence="13" id="KW-0234">DNA repair</keyword>
<evidence type="ECO:0000256" key="10">
    <source>
        <dbReference type="PIRSR" id="PIRSR604808-2"/>
    </source>
</evidence>
<dbReference type="InterPro" id="IPR010666">
    <property type="entry name" value="Znf_GRF"/>
</dbReference>
<evidence type="ECO:0000256" key="6">
    <source>
        <dbReference type="ARBA" id="ARBA00022833"/>
    </source>
</evidence>
<dbReference type="GO" id="GO:0003906">
    <property type="term" value="F:DNA-(apurinic or apyrimidinic site) endonuclease activity"/>
    <property type="evidence" value="ECO:0007669"/>
    <property type="project" value="TreeGrafter"/>
</dbReference>
<keyword evidence="13" id="KW-0227">DNA damage</keyword>
<feature type="binding site" evidence="10">
    <location>
        <position position="283"/>
    </location>
    <ligand>
        <name>Mg(2+)</name>
        <dbReference type="ChEBI" id="CHEBI:18420"/>
        <label>1</label>
    </ligand>
</feature>
<evidence type="ECO:0000259" key="15">
    <source>
        <dbReference type="PROSITE" id="PS51999"/>
    </source>
</evidence>
<keyword evidence="3 10" id="KW-0479">Metal-binding</keyword>
<dbReference type="AlphaFoldDB" id="A0AAF0F2V4"/>
<dbReference type="InterPro" id="IPR036691">
    <property type="entry name" value="Endo/exonu/phosph_ase_sf"/>
</dbReference>
<evidence type="ECO:0000256" key="11">
    <source>
        <dbReference type="PIRSR" id="PIRSR604808-3"/>
    </source>
</evidence>
<feature type="region of interest" description="Disordered" evidence="14">
    <location>
        <begin position="345"/>
        <end position="379"/>
    </location>
</feature>
<keyword evidence="7 10" id="KW-0460">Magnesium</keyword>
<dbReference type="PROSITE" id="PS00728">
    <property type="entry name" value="AP_NUCLEASE_F1_3"/>
    <property type="match status" value="1"/>
</dbReference>